<sequence>MQMHLERIPRSTLSFLQHPCSASLAMNMPVGCGEWIGIGGQIQWVERLGVDISMEKKGGGGTSAYRWLLACCDGAKRRRWQAEGGKGATMHGEGDATLSR</sequence>
<gene>
    <name evidence="1" type="ORF">E2562_019832</name>
</gene>
<dbReference type="Proteomes" id="UP000479710">
    <property type="component" value="Unassembled WGS sequence"/>
</dbReference>
<dbReference type="AlphaFoldDB" id="A0A6G1CRX3"/>
<name>A0A6G1CRX3_9ORYZ</name>
<evidence type="ECO:0000313" key="1">
    <source>
        <dbReference type="EMBL" id="KAF0902892.1"/>
    </source>
</evidence>
<protein>
    <submittedName>
        <fullName evidence="1">Uncharacterized protein</fullName>
    </submittedName>
</protein>
<organism evidence="1 2">
    <name type="scientific">Oryza meyeriana var. granulata</name>
    <dbReference type="NCBI Taxonomy" id="110450"/>
    <lineage>
        <taxon>Eukaryota</taxon>
        <taxon>Viridiplantae</taxon>
        <taxon>Streptophyta</taxon>
        <taxon>Embryophyta</taxon>
        <taxon>Tracheophyta</taxon>
        <taxon>Spermatophyta</taxon>
        <taxon>Magnoliopsida</taxon>
        <taxon>Liliopsida</taxon>
        <taxon>Poales</taxon>
        <taxon>Poaceae</taxon>
        <taxon>BOP clade</taxon>
        <taxon>Oryzoideae</taxon>
        <taxon>Oryzeae</taxon>
        <taxon>Oryzinae</taxon>
        <taxon>Oryza</taxon>
        <taxon>Oryza meyeriana</taxon>
    </lineage>
</organism>
<evidence type="ECO:0000313" key="2">
    <source>
        <dbReference type="Proteomes" id="UP000479710"/>
    </source>
</evidence>
<dbReference type="EMBL" id="SPHZ02000008">
    <property type="protein sequence ID" value="KAF0902892.1"/>
    <property type="molecule type" value="Genomic_DNA"/>
</dbReference>
<reference evidence="1 2" key="1">
    <citation type="submission" date="2019-11" db="EMBL/GenBank/DDBJ databases">
        <title>Whole genome sequence of Oryza granulata.</title>
        <authorList>
            <person name="Li W."/>
        </authorList>
    </citation>
    <scope>NUCLEOTIDE SEQUENCE [LARGE SCALE GENOMIC DNA]</scope>
    <source>
        <strain evidence="2">cv. Menghai</strain>
        <tissue evidence="1">Leaf</tissue>
    </source>
</reference>
<proteinExistence type="predicted"/>
<keyword evidence="2" id="KW-1185">Reference proteome</keyword>
<comment type="caution">
    <text evidence="1">The sequence shown here is derived from an EMBL/GenBank/DDBJ whole genome shotgun (WGS) entry which is preliminary data.</text>
</comment>
<accession>A0A6G1CRX3</accession>